<protein>
    <submittedName>
        <fullName evidence="4">Metallophosphoesterase</fullName>
    </submittedName>
</protein>
<gene>
    <name evidence="4" type="ORF">ACFS7Y_22675</name>
</gene>
<keyword evidence="2" id="KW-0378">Hydrolase</keyword>
<name>A0ABW6BP58_9SPHI</name>
<evidence type="ECO:0000256" key="2">
    <source>
        <dbReference type="ARBA" id="ARBA00022801"/>
    </source>
</evidence>
<evidence type="ECO:0000313" key="4">
    <source>
        <dbReference type="EMBL" id="MFD2970214.1"/>
    </source>
</evidence>
<reference evidence="5" key="1">
    <citation type="journal article" date="2019" name="Int. J. Syst. Evol. Microbiol.">
        <title>The Global Catalogue of Microorganisms (GCM) 10K type strain sequencing project: providing services to taxonomists for standard genome sequencing and annotation.</title>
        <authorList>
            <consortium name="The Broad Institute Genomics Platform"/>
            <consortium name="The Broad Institute Genome Sequencing Center for Infectious Disease"/>
            <person name="Wu L."/>
            <person name="Ma J."/>
        </authorList>
    </citation>
    <scope>NUCLEOTIDE SEQUENCE [LARGE SCALE GENOMIC DNA]</scope>
    <source>
        <strain evidence="5">KCTC 22814</strain>
    </source>
</reference>
<accession>A0ABW6BP58</accession>
<keyword evidence="5" id="KW-1185">Reference proteome</keyword>
<evidence type="ECO:0000259" key="3">
    <source>
        <dbReference type="Pfam" id="PF00149"/>
    </source>
</evidence>
<dbReference type="Pfam" id="PF00149">
    <property type="entry name" value="Metallophos"/>
    <property type="match status" value="1"/>
</dbReference>
<dbReference type="InterPro" id="IPR051158">
    <property type="entry name" value="Metallophosphoesterase_sf"/>
</dbReference>
<dbReference type="EMBL" id="JBHUPB010000015">
    <property type="protein sequence ID" value="MFD2970214.1"/>
    <property type="molecule type" value="Genomic_DNA"/>
</dbReference>
<proteinExistence type="predicted"/>
<dbReference type="InterPro" id="IPR029052">
    <property type="entry name" value="Metallo-depent_PP-like"/>
</dbReference>
<dbReference type="Proteomes" id="UP001597525">
    <property type="component" value="Unassembled WGS sequence"/>
</dbReference>
<dbReference type="PANTHER" id="PTHR31302:SF31">
    <property type="entry name" value="PHOSPHODIESTERASE YAEI"/>
    <property type="match status" value="1"/>
</dbReference>
<dbReference type="SUPFAM" id="SSF56300">
    <property type="entry name" value="Metallo-dependent phosphatases"/>
    <property type="match status" value="1"/>
</dbReference>
<evidence type="ECO:0000313" key="5">
    <source>
        <dbReference type="Proteomes" id="UP001597525"/>
    </source>
</evidence>
<dbReference type="RefSeq" id="WP_320183695.1">
    <property type="nucleotide sequence ID" value="NZ_CP138332.1"/>
</dbReference>
<comment type="caution">
    <text evidence="4">The sequence shown here is derived from an EMBL/GenBank/DDBJ whole genome shotgun (WGS) entry which is preliminary data.</text>
</comment>
<feature type="domain" description="Calcineurin-like phosphoesterase" evidence="3">
    <location>
        <begin position="54"/>
        <end position="219"/>
    </location>
</feature>
<keyword evidence="1" id="KW-0479">Metal-binding</keyword>
<sequence>MNRQKLLKKAGWLSLALAVLIGLYTWQIEPVWVDFTRQDMPIRALPPSLEGSTLVQISDFHIGDRVDNNYVISTLKKVDAMKPDFVVYTGDFISLVDGKAPYAALQQIVDHMALGKYGTAAILGNHDYGKNWRQPEIADTICSMLEKKGIRMLRNARVSFHGLQFIGIDDLWASNFFPEKVLTQANLQMPTIVLCHNPDASDLPIWNGYNGWILAGHTHGGQCKPPFLPAPILPIKNKNYAQGLVQLEGGRTLYVNRGLGHSIKVRFNVRPEVSMFTLRKAKG</sequence>
<dbReference type="Gene3D" id="3.60.21.10">
    <property type="match status" value="1"/>
</dbReference>
<evidence type="ECO:0000256" key="1">
    <source>
        <dbReference type="ARBA" id="ARBA00022723"/>
    </source>
</evidence>
<organism evidence="4 5">
    <name type="scientific">Sphingobacterium bambusae</name>
    <dbReference type="NCBI Taxonomy" id="662858"/>
    <lineage>
        <taxon>Bacteria</taxon>
        <taxon>Pseudomonadati</taxon>
        <taxon>Bacteroidota</taxon>
        <taxon>Sphingobacteriia</taxon>
        <taxon>Sphingobacteriales</taxon>
        <taxon>Sphingobacteriaceae</taxon>
        <taxon>Sphingobacterium</taxon>
    </lineage>
</organism>
<dbReference type="InterPro" id="IPR004843">
    <property type="entry name" value="Calcineurin-like_PHP"/>
</dbReference>
<dbReference type="PANTHER" id="PTHR31302">
    <property type="entry name" value="TRANSMEMBRANE PROTEIN WITH METALLOPHOSPHOESTERASE DOMAIN-RELATED"/>
    <property type="match status" value="1"/>
</dbReference>